<dbReference type="RefSeq" id="WP_309936575.1">
    <property type="nucleotide sequence ID" value="NZ_AP025305.1"/>
</dbReference>
<dbReference type="EMBL" id="JAVDQD010000001">
    <property type="protein sequence ID" value="MDR6237135.1"/>
    <property type="molecule type" value="Genomic_DNA"/>
</dbReference>
<gene>
    <name evidence="2" type="ORF">HNQ88_000111</name>
</gene>
<dbReference type="InterPro" id="IPR043732">
    <property type="entry name" value="DUF5675"/>
</dbReference>
<reference evidence="2" key="1">
    <citation type="submission" date="2023-07" db="EMBL/GenBank/DDBJ databases">
        <title>Genomic Encyclopedia of Type Strains, Phase IV (KMG-IV): sequencing the most valuable type-strain genomes for metagenomic binning, comparative biology and taxonomic classification.</title>
        <authorList>
            <person name="Goeker M."/>
        </authorList>
    </citation>
    <scope>NUCLEOTIDE SEQUENCE</scope>
    <source>
        <strain evidence="2">DSM 26174</strain>
    </source>
</reference>
<sequence>MKVILKRVFENSYATYGRLMVIEDEQLIKFDCATLELPWFRNRRNISCIPVGEYPLRPYVSNAYGICLEVAEVPERDLIRIHSANYVNQLRGCIAVGKSYADINKDGITDITFSRQTLRNLLDVLGSETHVLEVS</sequence>
<keyword evidence="3" id="KW-1185">Reference proteome</keyword>
<dbReference type="AlphaFoldDB" id="A0AAE3XJK2"/>
<evidence type="ECO:0000259" key="1">
    <source>
        <dbReference type="Pfam" id="PF18925"/>
    </source>
</evidence>
<name>A0AAE3XJK2_9BACT</name>
<evidence type="ECO:0000313" key="3">
    <source>
        <dbReference type="Proteomes" id="UP001185092"/>
    </source>
</evidence>
<dbReference type="Pfam" id="PF18925">
    <property type="entry name" value="DUF5675"/>
    <property type="match status" value="1"/>
</dbReference>
<evidence type="ECO:0000313" key="2">
    <source>
        <dbReference type="EMBL" id="MDR6237135.1"/>
    </source>
</evidence>
<protein>
    <recommendedName>
        <fullName evidence="1">DUF5675 domain-containing protein</fullName>
    </recommendedName>
</protein>
<dbReference type="Proteomes" id="UP001185092">
    <property type="component" value="Unassembled WGS sequence"/>
</dbReference>
<proteinExistence type="predicted"/>
<feature type="domain" description="DUF5675" evidence="1">
    <location>
        <begin position="5"/>
        <end position="124"/>
    </location>
</feature>
<accession>A0AAE3XJK2</accession>
<comment type="caution">
    <text evidence="2">The sequence shown here is derived from an EMBL/GenBank/DDBJ whole genome shotgun (WGS) entry which is preliminary data.</text>
</comment>
<organism evidence="2 3">
    <name type="scientific">Aureibacter tunicatorum</name>
    <dbReference type="NCBI Taxonomy" id="866807"/>
    <lineage>
        <taxon>Bacteria</taxon>
        <taxon>Pseudomonadati</taxon>
        <taxon>Bacteroidota</taxon>
        <taxon>Cytophagia</taxon>
        <taxon>Cytophagales</taxon>
        <taxon>Persicobacteraceae</taxon>
        <taxon>Aureibacter</taxon>
    </lineage>
</organism>